<evidence type="ECO:0000313" key="3">
    <source>
        <dbReference type="WBParaSite" id="HPBE_0000325201-mRNA-1"/>
    </source>
</evidence>
<dbReference type="OrthoDB" id="265955at2759"/>
<accession>A0A183FAR0</accession>
<dbReference type="WBParaSite" id="HPBE_0000325201-mRNA-1">
    <property type="protein sequence ID" value="HPBE_0000325201-mRNA-1"/>
    <property type="gene ID" value="HPBE_0000325201"/>
</dbReference>
<protein>
    <submittedName>
        <fullName evidence="3">SFM domain-containing protein</fullName>
    </submittedName>
</protein>
<name>A0A183FAR0_HELPZ</name>
<gene>
    <name evidence="1" type="ORF">HPBE_LOCUS3253</name>
</gene>
<evidence type="ECO:0000313" key="1">
    <source>
        <dbReference type="EMBL" id="VDO32729.1"/>
    </source>
</evidence>
<dbReference type="EMBL" id="UZAH01007460">
    <property type="protein sequence ID" value="VDO32729.1"/>
    <property type="molecule type" value="Genomic_DNA"/>
</dbReference>
<reference evidence="1 2" key="1">
    <citation type="submission" date="2018-11" db="EMBL/GenBank/DDBJ databases">
        <authorList>
            <consortium name="Pathogen Informatics"/>
        </authorList>
    </citation>
    <scope>NUCLEOTIDE SEQUENCE [LARGE SCALE GENOMIC DNA]</scope>
</reference>
<keyword evidence="2" id="KW-1185">Reference proteome</keyword>
<sequence>MLAKLVGKEQARRLKRQYRGIEIVDAEADMNDLLERRKANKKEPSGATKLEAEMLSIARKGMDGDEATFSVEQPLEAQVNALKRLVC</sequence>
<organism evidence="2 3">
    <name type="scientific">Heligmosomoides polygyrus</name>
    <name type="common">Parasitic roundworm</name>
    <dbReference type="NCBI Taxonomy" id="6339"/>
    <lineage>
        <taxon>Eukaryota</taxon>
        <taxon>Metazoa</taxon>
        <taxon>Ecdysozoa</taxon>
        <taxon>Nematoda</taxon>
        <taxon>Chromadorea</taxon>
        <taxon>Rhabditida</taxon>
        <taxon>Rhabditina</taxon>
        <taxon>Rhabditomorpha</taxon>
        <taxon>Strongyloidea</taxon>
        <taxon>Heligmosomidae</taxon>
        <taxon>Heligmosomoides</taxon>
    </lineage>
</organism>
<reference evidence="3" key="2">
    <citation type="submission" date="2019-09" db="UniProtKB">
        <authorList>
            <consortium name="WormBaseParasite"/>
        </authorList>
    </citation>
    <scope>IDENTIFICATION</scope>
</reference>
<proteinExistence type="predicted"/>
<accession>A0A3P7ULE8</accession>
<evidence type="ECO:0000313" key="2">
    <source>
        <dbReference type="Proteomes" id="UP000050761"/>
    </source>
</evidence>
<dbReference type="AlphaFoldDB" id="A0A183FAR0"/>
<dbReference type="Proteomes" id="UP000050761">
    <property type="component" value="Unassembled WGS sequence"/>
</dbReference>